<organism evidence="2">
    <name type="scientific">uncultured Phycisphaerae bacterium</name>
    <dbReference type="NCBI Taxonomy" id="904963"/>
    <lineage>
        <taxon>Bacteria</taxon>
        <taxon>Pseudomonadati</taxon>
        <taxon>Planctomycetota</taxon>
        <taxon>Phycisphaerae</taxon>
        <taxon>environmental samples</taxon>
    </lineage>
</organism>
<dbReference type="EMBL" id="CADCUQ010000822">
    <property type="protein sequence ID" value="CAA9432154.1"/>
    <property type="molecule type" value="Genomic_DNA"/>
</dbReference>
<dbReference type="AlphaFoldDB" id="A0A6J4Q2B8"/>
<sequence length="85" mass="8550">GKRRPRLGSAYRPLAHPGPVRATHGGGERRGRGFGIALGRGEQVRRGPLLGALAAGNPATSAAASPGARAPSRPPTSTPAPSRVV</sequence>
<reference evidence="2" key="1">
    <citation type="submission" date="2020-02" db="EMBL/GenBank/DDBJ databases">
        <authorList>
            <person name="Meier V. D."/>
        </authorList>
    </citation>
    <scope>NUCLEOTIDE SEQUENCE</scope>
    <source>
        <strain evidence="2">AVDCRST_MAG64</strain>
    </source>
</reference>
<evidence type="ECO:0000313" key="2">
    <source>
        <dbReference type="EMBL" id="CAA9432154.1"/>
    </source>
</evidence>
<feature type="non-terminal residue" evidence="2">
    <location>
        <position position="1"/>
    </location>
</feature>
<gene>
    <name evidence="2" type="ORF">AVDCRST_MAG64-3576</name>
</gene>
<evidence type="ECO:0000256" key="1">
    <source>
        <dbReference type="SAM" id="MobiDB-lite"/>
    </source>
</evidence>
<feature type="region of interest" description="Disordered" evidence="1">
    <location>
        <begin position="1"/>
        <end position="85"/>
    </location>
</feature>
<proteinExistence type="predicted"/>
<feature type="non-terminal residue" evidence="2">
    <location>
        <position position="85"/>
    </location>
</feature>
<accession>A0A6J4Q2B8</accession>
<protein>
    <submittedName>
        <fullName evidence="2">Uncharacterized protein</fullName>
    </submittedName>
</protein>
<name>A0A6J4Q2B8_9BACT</name>
<feature type="compositionally biased region" description="Low complexity" evidence="1">
    <location>
        <begin position="47"/>
        <end position="71"/>
    </location>
</feature>